<dbReference type="RefSeq" id="WP_207566042.1">
    <property type="nucleotide sequence ID" value="NZ_CP071446.1"/>
</dbReference>
<sequence>MKKLLVLLVSVLVLGFAFAEVTFSGGITVEYTFNASTSVLTDSVGLDFDRIQMTASGDGYYLRIRFYDESNTFSIDQAYVTLKPTDSLSVYLGKKGYWLNPYAFFDNLIWGRYGSAWYYPKEYLGVKYSFDMGSVYVTLDPRYEKGAATPSVNVFGTLSFDPVSLGFIADDNFKSLGFGVTGSFDIVTVSGAFGYSLEDSTITALLVGAEVSIDPVKVLVESDLTDFNAIALYSKVTYPVSEPLTVYADFGYTVGDNTSLAVSAWGEYAYNDNVTLTPKVAYSNDGVELSLSASFGF</sequence>
<reference evidence="2 3" key="1">
    <citation type="submission" date="2021-03" db="EMBL/GenBank/DDBJ databases">
        <title>Thermosipho ferrireducens sp.nov., an anaerobic thermophilic iron-reducing bacterium isolated from a deep-sea hydrothermal sulfide deposits.</title>
        <authorList>
            <person name="Zeng X."/>
            <person name="Chen Y."/>
            <person name="Shao Z."/>
        </authorList>
    </citation>
    <scope>NUCLEOTIDE SEQUENCE [LARGE SCALE GENOMIC DNA]</scope>
    <source>
        <strain evidence="2 3">JL129W03</strain>
    </source>
</reference>
<dbReference type="Proteomes" id="UP000671862">
    <property type="component" value="Chromosome"/>
</dbReference>
<keyword evidence="3" id="KW-1185">Reference proteome</keyword>
<evidence type="ECO:0000313" key="2">
    <source>
        <dbReference type="EMBL" id="QTA37317.1"/>
    </source>
</evidence>
<feature type="signal peptide" evidence="1">
    <location>
        <begin position="1"/>
        <end position="19"/>
    </location>
</feature>
<organism evidence="2 3">
    <name type="scientific">Thermosipho ferrireducens</name>
    <dbReference type="NCBI Taxonomy" id="2571116"/>
    <lineage>
        <taxon>Bacteria</taxon>
        <taxon>Thermotogati</taxon>
        <taxon>Thermotogota</taxon>
        <taxon>Thermotogae</taxon>
        <taxon>Thermotogales</taxon>
        <taxon>Fervidobacteriaceae</taxon>
        <taxon>Thermosipho</taxon>
    </lineage>
</organism>
<name>A0ABX7S4I6_9BACT</name>
<gene>
    <name evidence="2" type="ORF">JYK00_06130</name>
</gene>
<evidence type="ECO:0000313" key="3">
    <source>
        <dbReference type="Proteomes" id="UP000671862"/>
    </source>
</evidence>
<protein>
    <recommendedName>
        <fullName evidence="4">Porin</fullName>
    </recommendedName>
</protein>
<accession>A0ABX7S4I6</accession>
<dbReference type="EMBL" id="CP071446">
    <property type="protein sequence ID" value="QTA37317.1"/>
    <property type="molecule type" value="Genomic_DNA"/>
</dbReference>
<evidence type="ECO:0008006" key="4">
    <source>
        <dbReference type="Google" id="ProtNLM"/>
    </source>
</evidence>
<keyword evidence="1" id="KW-0732">Signal</keyword>
<feature type="chain" id="PRO_5046798415" description="Porin" evidence="1">
    <location>
        <begin position="20"/>
        <end position="297"/>
    </location>
</feature>
<proteinExistence type="predicted"/>
<evidence type="ECO:0000256" key="1">
    <source>
        <dbReference type="SAM" id="SignalP"/>
    </source>
</evidence>
<dbReference type="SUPFAM" id="SSF56935">
    <property type="entry name" value="Porins"/>
    <property type="match status" value="1"/>
</dbReference>